<dbReference type="Gene3D" id="3.90.550.10">
    <property type="entry name" value="Spore Coat Polysaccharide Biosynthesis Protein SpsA, Chain A"/>
    <property type="match status" value="1"/>
</dbReference>
<evidence type="ECO:0000313" key="1">
    <source>
        <dbReference type="EMBL" id="TGL37124.1"/>
    </source>
</evidence>
<dbReference type="EMBL" id="RQGA01000014">
    <property type="protein sequence ID" value="TGL37124.1"/>
    <property type="molecule type" value="Genomic_DNA"/>
</dbReference>
<dbReference type="RefSeq" id="WP_135580078.1">
    <property type="nucleotide sequence ID" value="NZ_RQGA01000014.1"/>
</dbReference>
<accession>A0A4R9JDX5</accession>
<evidence type="ECO:0000313" key="2">
    <source>
        <dbReference type="Proteomes" id="UP000298125"/>
    </source>
</evidence>
<sequence>MKLPVLLIGFNRPDLAEVTLNRIVEYNPSKIYFAVDGARSDKPKEAAKVLEVRNLLKKIPNSIPTEIRFSDQNQGCRLGVSSAISWFFENEEMGVILEDDCFPDLSFFSFCEELLLRYKDDPKVGMISGVNFFYNQITLKESYFYSKYFHIWGWATWRRAWSGYKSDQLKISEIDSVLKKYFSGTRARKTWKFWIEESSIGKVDTWDHQWSYHNWKEGRISIMPSKNLVQNLGFREDGTHTIDQNSSFANLKLEQIQYPLIHPTQLILKDFFHNFVEIYYYPSRIKKLILKIKIYIYNIIGN</sequence>
<dbReference type="Proteomes" id="UP000298125">
    <property type="component" value="Unassembled WGS sequence"/>
</dbReference>
<proteinExistence type="predicted"/>
<dbReference type="AlphaFoldDB" id="A0A4R9JDX5"/>
<protein>
    <recommendedName>
        <fullName evidence="3">Nucleotide-diphospho-sugar transferase</fullName>
    </recommendedName>
</protein>
<evidence type="ECO:0008006" key="3">
    <source>
        <dbReference type="Google" id="ProtNLM"/>
    </source>
</evidence>
<keyword evidence="2" id="KW-1185">Reference proteome</keyword>
<dbReference type="OrthoDB" id="5180856at2"/>
<name>A0A4R9JDX5_9LEPT</name>
<gene>
    <name evidence="1" type="ORF">EHQ49_12785</name>
</gene>
<dbReference type="InterPro" id="IPR029044">
    <property type="entry name" value="Nucleotide-diphossugar_trans"/>
</dbReference>
<comment type="caution">
    <text evidence="1">The sequence shown here is derived from an EMBL/GenBank/DDBJ whole genome shotgun (WGS) entry which is preliminary data.</text>
</comment>
<dbReference type="SUPFAM" id="SSF53448">
    <property type="entry name" value="Nucleotide-diphospho-sugar transferases"/>
    <property type="match status" value="1"/>
</dbReference>
<reference evidence="1" key="1">
    <citation type="journal article" date="2019" name="PLoS Negl. Trop. Dis.">
        <title>Revisiting the worldwide diversity of Leptospira species in the environment.</title>
        <authorList>
            <person name="Vincent A.T."/>
            <person name="Schiettekatte O."/>
            <person name="Bourhy P."/>
            <person name="Veyrier F.J."/>
            <person name="Picardeau M."/>
        </authorList>
    </citation>
    <scope>NUCLEOTIDE SEQUENCE [LARGE SCALE GENOMIC DNA]</scope>
    <source>
        <strain evidence="1">201702692</strain>
    </source>
</reference>
<organism evidence="1 2">
    <name type="scientific">Leptospira perdikensis</name>
    <dbReference type="NCBI Taxonomy" id="2484948"/>
    <lineage>
        <taxon>Bacteria</taxon>
        <taxon>Pseudomonadati</taxon>
        <taxon>Spirochaetota</taxon>
        <taxon>Spirochaetia</taxon>
        <taxon>Leptospirales</taxon>
        <taxon>Leptospiraceae</taxon>
        <taxon>Leptospira</taxon>
    </lineage>
</organism>